<evidence type="ECO:0000256" key="6">
    <source>
        <dbReference type="ARBA" id="ARBA00059383"/>
    </source>
</evidence>
<dbReference type="InterPro" id="IPR006368">
    <property type="entry name" value="GDP_Man_deHydtase"/>
</dbReference>
<proteinExistence type="inferred from homology"/>
<evidence type="ECO:0000313" key="10">
    <source>
        <dbReference type="Proteomes" id="UP000316213"/>
    </source>
</evidence>
<comment type="cofactor">
    <cofactor evidence="2 7">
        <name>NADP(+)</name>
        <dbReference type="ChEBI" id="CHEBI:58349"/>
    </cofactor>
</comment>
<comment type="function">
    <text evidence="6 7">Catalyzes the conversion of GDP-D-mannose to GDP-4-dehydro-6-deoxy-D-mannose.</text>
</comment>
<dbReference type="CDD" id="cd05260">
    <property type="entry name" value="GDP_MD_SDR_e"/>
    <property type="match status" value="1"/>
</dbReference>
<evidence type="ECO:0000256" key="2">
    <source>
        <dbReference type="ARBA" id="ARBA00001937"/>
    </source>
</evidence>
<keyword evidence="7" id="KW-0521">NADP</keyword>
<dbReference type="Proteomes" id="UP000316213">
    <property type="component" value="Unassembled WGS sequence"/>
</dbReference>
<dbReference type="GO" id="GO:0008446">
    <property type="term" value="F:GDP-mannose 4,6-dehydratase activity"/>
    <property type="evidence" value="ECO:0007669"/>
    <property type="project" value="UniProtKB-UniRule"/>
</dbReference>
<dbReference type="Gene3D" id="3.90.25.10">
    <property type="entry name" value="UDP-galactose 4-epimerase, domain 1"/>
    <property type="match status" value="1"/>
</dbReference>
<feature type="active site" description="Nucleophile" evidence="7">
    <location>
        <position position="219"/>
    </location>
</feature>
<protein>
    <recommendedName>
        <fullName evidence="4 7">GDP-mannose 4,6-dehydratase</fullName>
        <ecNumber evidence="4 7">4.2.1.47</ecNumber>
    </recommendedName>
    <alternativeName>
        <fullName evidence="7">GDP-D-mannose dehydratase</fullName>
    </alternativeName>
</protein>
<comment type="catalytic activity">
    <reaction evidence="1 7">
        <text>GDP-alpha-D-mannose = GDP-4-dehydro-alpha-D-rhamnose + H2O</text>
        <dbReference type="Rhea" id="RHEA:23820"/>
        <dbReference type="ChEBI" id="CHEBI:15377"/>
        <dbReference type="ChEBI" id="CHEBI:57527"/>
        <dbReference type="ChEBI" id="CHEBI:57964"/>
        <dbReference type="EC" id="4.2.1.47"/>
    </reaction>
</comment>
<keyword evidence="5 7" id="KW-0456">Lyase</keyword>
<comment type="caution">
    <text evidence="7">Lacks conserved residue(s) required for the propagation of feature annotation.</text>
</comment>
<reference evidence="9 10" key="1">
    <citation type="submission" date="2019-02" db="EMBL/GenBank/DDBJ databases">
        <title>Deep-cultivation of Planctomycetes and their phenomic and genomic characterization uncovers novel biology.</title>
        <authorList>
            <person name="Wiegand S."/>
            <person name="Jogler M."/>
            <person name="Boedeker C."/>
            <person name="Pinto D."/>
            <person name="Vollmers J."/>
            <person name="Rivas-Marin E."/>
            <person name="Kohn T."/>
            <person name="Peeters S.H."/>
            <person name="Heuer A."/>
            <person name="Rast P."/>
            <person name="Oberbeckmann S."/>
            <person name="Bunk B."/>
            <person name="Jeske O."/>
            <person name="Meyerdierks A."/>
            <person name="Storesund J.E."/>
            <person name="Kallscheuer N."/>
            <person name="Luecker S."/>
            <person name="Lage O.M."/>
            <person name="Pohl T."/>
            <person name="Merkel B.J."/>
            <person name="Hornburger P."/>
            <person name="Mueller R.-W."/>
            <person name="Bruemmer F."/>
            <person name="Labrenz M."/>
            <person name="Spormann A.M."/>
            <person name="Op Den Camp H."/>
            <person name="Overmann J."/>
            <person name="Amann R."/>
            <person name="Jetten M.S.M."/>
            <person name="Mascher T."/>
            <person name="Medema M.H."/>
            <person name="Devos D.P."/>
            <person name="Kaster A.-K."/>
            <person name="Ovreas L."/>
            <person name="Rohde M."/>
            <person name="Galperin M.Y."/>
            <person name="Jogler C."/>
        </authorList>
    </citation>
    <scope>NUCLEOTIDE SEQUENCE [LARGE SCALE GENOMIC DNA]</scope>
    <source>
        <strain evidence="9 10">Pla100</strain>
    </source>
</reference>
<dbReference type="PROSITE" id="PS00061">
    <property type="entry name" value="ADH_SHORT"/>
    <property type="match status" value="1"/>
</dbReference>
<dbReference type="FunFam" id="3.40.50.720:FF:000924">
    <property type="entry name" value="GDP-mannose 4,6 dehydratase"/>
    <property type="match status" value="1"/>
</dbReference>
<sequence length="369" mass="41456">MSEGYIKSCIPRLRFGLRLNRQPARATPSIDSEKASVIKTALITGITGQDGSYLTELLLEKGYTVHGLVRRTSNTVRSRLDPLFDDKNVYNHKLFLHYADLDDATTIRRVLVKTRPDELYHLAGQSHVGASFEIPESTCQFTAMGTLKLLEIVRDLEKSPRILHISSSEIFGRPDASPQDERTAMRPVTPYGVAKAFATQMVQVYRESFGCFACNAICYNHESPRRGESFVTRKITRAAAAISLGLQSELRLGALDSRRDWGYAPDYVRAMWMMLQHDTPDDYVLGTGLTHSIEDFLGFAFERVGLDWHQFVTTDAKYMRPSDVRDLCGNAGKAARNLGWKPSGTCRDLAHAMVDNDLSLLKRQTTTVR</sequence>
<comment type="similarity">
    <text evidence="3 7">Belongs to the NAD(P)-dependent epimerase/dehydratase family. GDP-mannose 4,6-dehydratase subfamily.</text>
</comment>
<dbReference type="Pfam" id="PF16363">
    <property type="entry name" value="GDP_Man_Dehyd"/>
    <property type="match status" value="1"/>
</dbReference>
<dbReference type="Gene3D" id="3.40.50.720">
    <property type="entry name" value="NAD(P)-binding Rossmann-like Domain"/>
    <property type="match status" value="1"/>
</dbReference>
<dbReference type="PANTHER" id="PTHR43715">
    <property type="entry name" value="GDP-MANNOSE 4,6-DEHYDRATASE"/>
    <property type="match status" value="1"/>
</dbReference>
<evidence type="ECO:0000313" key="9">
    <source>
        <dbReference type="EMBL" id="TWT91853.1"/>
    </source>
</evidence>
<dbReference type="EMBL" id="SJPM01000013">
    <property type="protein sequence ID" value="TWT91853.1"/>
    <property type="molecule type" value="Genomic_DNA"/>
</dbReference>
<dbReference type="AlphaFoldDB" id="A0A5C5ZZT4"/>
<dbReference type="HAMAP" id="MF_00955">
    <property type="entry name" value="GDP_Man_dehydratase"/>
    <property type="match status" value="1"/>
</dbReference>
<accession>A0A5C5ZZT4</accession>
<feature type="domain" description="NAD(P)-binding" evidence="8">
    <location>
        <begin position="42"/>
        <end position="353"/>
    </location>
</feature>
<dbReference type="GO" id="GO:0070401">
    <property type="term" value="F:NADP+ binding"/>
    <property type="evidence" value="ECO:0007669"/>
    <property type="project" value="UniProtKB-UniRule"/>
</dbReference>
<dbReference type="GO" id="GO:0042351">
    <property type="term" value="P:'de novo' GDP-L-fucose biosynthetic process"/>
    <property type="evidence" value="ECO:0007669"/>
    <property type="project" value="TreeGrafter"/>
</dbReference>
<dbReference type="SUPFAM" id="SSF51735">
    <property type="entry name" value="NAD(P)-binding Rossmann-fold domains"/>
    <property type="match status" value="1"/>
</dbReference>
<dbReference type="EC" id="4.2.1.47" evidence="4 7"/>
<evidence type="ECO:0000259" key="8">
    <source>
        <dbReference type="Pfam" id="PF16363"/>
    </source>
</evidence>
<name>A0A5C5ZZT4_9BACT</name>
<organism evidence="9 10">
    <name type="scientific">Neorhodopirellula pilleata</name>
    <dbReference type="NCBI Taxonomy" id="2714738"/>
    <lineage>
        <taxon>Bacteria</taxon>
        <taxon>Pseudomonadati</taxon>
        <taxon>Planctomycetota</taxon>
        <taxon>Planctomycetia</taxon>
        <taxon>Pirellulales</taxon>
        <taxon>Pirellulaceae</taxon>
        <taxon>Neorhodopirellula</taxon>
    </lineage>
</organism>
<evidence type="ECO:0000256" key="1">
    <source>
        <dbReference type="ARBA" id="ARBA00000188"/>
    </source>
</evidence>
<gene>
    <name evidence="9" type="primary">gmd_2</name>
    <name evidence="7" type="synonym">gmd</name>
    <name evidence="9" type="ORF">Pla100_48910</name>
</gene>
<dbReference type="InterPro" id="IPR016040">
    <property type="entry name" value="NAD(P)-bd_dom"/>
</dbReference>
<evidence type="ECO:0000256" key="7">
    <source>
        <dbReference type="HAMAP-Rule" id="MF_00955"/>
    </source>
</evidence>
<evidence type="ECO:0000256" key="3">
    <source>
        <dbReference type="ARBA" id="ARBA00009263"/>
    </source>
</evidence>
<keyword evidence="10" id="KW-1185">Reference proteome</keyword>
<evidence type="ECO:0000256" key="4">
    <source>
        <dbReference type="ARBA" id="ARBA00011989"/>
    </source>
</evidence>
<evidence type="ECO:0000256" key="5">
    <source>
        <dbReference type="ARBA" id="ARBA00023239"/>
    </source>
</evidence>
<dbReference type="InterPro" id="IPR036291">
    <property type="entry name" value="NAD(P)-bd_dom_sf"/>
</dbReference>
<dbReference type="PANTHER" id="PTHR43715:SF1">
    <property type="entry name" value="GDP-MANNOSE 4,6 DEHYDRATASE"/>
    <property type="match status" value="1"/>
</dbReference>
<comment type="caution">
    <text evidence="9">The sequence shown here is derived from an EMBL/GenBank/DDBJ whole genome shotgun (WGS) entry which is preliminary data.</text>
</comment>
<dbReference type="InterPro" id="IPR020904">
    <property type="entry name" value="Sc_DH/Rdtase_CS"/>
</dbReference>